<evidence type="ECO:0000313" key="2">
    <source>
        <dbReference type="EMBL" id="NDU43671.1"/>
    </source>
</evidence>
<evidence type="ECO:0000256" key="1">
    <source>
        <dbReference type="SAM" id="Phobius"/>
    </source>
</evidence>
<feature type="transmembrane region" description="Helical" evidence="1">
    <location>
        <begin position="23"/>
        <end position="43"/>
    </location>
</feature>
<gene>
    <name evidence="2" type="ORF">GL267_13880</name>
</gene>
<keyword evidence="1" id="KW-1133">Transmembrane helix</keyword>
<feature type="transmembrane region" description="Helical" evidence="1">
    <location>
        <begin position="49"/>
        <end position="69"/>
    </location>
</feature>
<dbReference type="EMBL" id="WNJL01000040">
    <property type="protein sequence ID" value="NDU43671.1"/>
    <property type="molecule type" value="Genomic_DNA"/>
</dbReference>
<protein>
    <submittedName>
        <fullName evidence="2">Uncharacterized protein</fullName>
    </submittedName>
</protein>
<sequence length="74" mass="8091">MWDMVWSSTGLFLRGKLFKDTRLVLMLLAANIILAAVIIIAGHFIGLPYLVNCLIAGVLCGGLQPILFAKLKYA</sequence>
<proteinExistence type="predicted"/>
<organism evidence="2">
    <name type="scientific">Acidithiobacillus ferrianus</name>
    <dbReference type="NCBI Taxonomy" id="2678518"/>
    <lineage>
        <taxon>Bacteria</taxon>
        <taxon>Pseudomonadati</taxon>
        <taxon>Pseudomonadota</taxon>
        <taxon>Acidithiobacillia</taxon>
        <taxon>Acidithiobacillales</taxon>
        <taxon>Acidithiobacillaceae</taxon>
        <taxon>Acidithiobacillus</taxon>
    </lineage>
</organism>
<keyword evidence="1" id="KW-0812">Transmembrane</keyword>
<accession>A0A845UCJ7</accession>
<keyword evidence="1" id="KW-0472">Membrane</keyword>
<dbReference type="AlphaFoldDB" id="A0A845UCJ7"/>
<comment type="caution">
    <text evidence="2">The sequence shown here is derived from an EMBL/GenBank/DDBJ whole genome shotgun (WGS) entry which is preliminary data.</text>
</comment>
<name>A0A845UCJ7_9PROT</name>
<reference evidence="2" key="1">
    <citation type="submission" date="2019-11" db="EMBL/GenBank/DDBJ databases">
        <title>Acidithiobacillus ferrianus sp. nov.: a facultatively anaerobic and extremely acidophilic chemolithoautotroph.</title>
        <authorList>
            <person name="Norris P.R."/>
            <person name="Falagan C."/>
            <person name="Moya-Beltran A."/>
            <person name="Castro M."/>
            <person name="Quatrini R."/>
            <person name="Johnson D.B."/>
        </authorList>
    </citation>
    <scope>NUCLEOTIDE SEQUENCE [LARGE SCALE GENOMIC DNA]</scope>
    <source>
        <strain evidence="2">MG</strain>
    </source>
</reference>
<dbReference type="RefSeq" id="WP_163098963.1">
    <property type="nucleotide sequence ID" value="NZ_CP127523.1"/>
</dbReference>